<sequence length="132" mass="15067">MIKSISKKKEIVEKNVFNQICQFSQRSLMVDIADYTPTCCKKHKAKSLSELLGYLLKYMTDVLQHCKDVDTLMYTVILRLTTYINSANRNTASSAEKLSNSMTVEINTLRTSILQVELRARQISNNAPDFNP</sequence>
<evidence type="ECO:0000313" key="1">
    <source>
        <dbReference type="EMBL" id="GAA5802350.1"/>
    </source>
</evidence>
<dbReference type="EMBL" id="BAABUJ010000022">
    <property type="protein sequence ID" value="GAA5802350.1"/>
    <property type="molecule type" value="Genomic_DNA"/>
</dbReference>
<accession>A0ABP9Y5T9</accession>
<gene>
    <name evidence="1" type="ORF">HPULCUR_007814</name>
</gene>
<name>A0ABP9Y5T9_9FUNG</name>
<proteinExistence type="predicted"/>
<protein>
    <submittedName>
        <fullName evidence="1">Uncharacterized protein</fullName>
    </submittedName>
</protein>
<reference evidence="1 2" key="1">
    <citation type="submission" date="2024-04" db="EMBL/GenBank/DDBJ databases">
        <title>genome sequences of Mucor flavus KT1a and Helicostylum pulchrum KT1b strains isolation_sourced from the surface of a dry-aged beef.</title>
        <authorList>
            <person name="Toyotome T."/>
            <person name="Hosono M."/>
            <person name="Torimaru M."/>
            <person name="Fukuda K."/>
            <person name="Mikami N."/>
        </authorList>
    </citation>
    <scope>NUCLEOTIDE SEQUENCE [LARGE SCALE GENOMIC DNA]</scope>
    <source>
        <strain evidence="1 2">KT1b</strain>
    </source>
</reference>
<organism evidence="1 2">
    <name type="scientific">Helicostylum pulchrum</name>
    <dbReference type="NCBI Taxonomy" id="562976"/>
    <lineage>
        <taxon>Eukaryota</taxon>
        <taxon>Fungi</taxon>
        <taxon>Fungi incertae sedis</taxon>
        <taxon>Mucoromycota</taxon>
        <taxon>Mucoromycotina</taxon>
        <taxon>Mucoromycetes</taxon>
        <taxon>Mucorales</taxon>
        <taxon>Mucorineae</taxon>
        <taxon>Mucoraceae</taxon>
        <taxon>Helicostylum</taxon>
    </lineage>
</organism>
<comment type="caution">
    <text evidence="1">The sequence shown here is derived from an EMBL/GenBank/DDBJ whole genome shotgun (WGS) entry which is preliminary data.</text>
</comment>
<dbReference type="Proteomes" id="UP001476247">
    <property type="component" value="Unassembled WGS sequence"/>
</dbReference>
<evidence type="ECO:0000313" key="2">
    <source>
        <dbReference type="Proteomes" id="UP001476247"/>
    </source>
</evidence>
<keyword evidence="2" id="KW-1185">Reference proteome</keyword>